<evidence type="ECO:0000256" key="1">
    <source>
        <dbReference type="ARBA" id="ARBA00001946"/>
    </source>
</evidence>
<evidence type="ECO:0000256" key="3">
    <source>
        <dbReference type="ARBA" id="ARBA00012453"/>
    </source>
</evidence>
<dbReference type="PROSITE" id="PS51462">
    <property type="entry name" value="NUDIX"/>
    <property type="match status" value="1"/>
</dbReference>
<evidence type="ECO:0000256" key="9">
    <source>
        <dbReference type="ARBA" id="ARBA00030162"/>
    </source>
</evidence>
<name>A0ABP9MDX3_9GAMM</name>
<evidence type="ECO:0000256" key="12">
    <source>
        <dbReference type="ARBA" id="ARBA00049546"/>
    </source>
</evidence>
<dbReference type="RefSeq" id="WP_077925892.1">
    <property type="nucleotide sequence ID" value="NZ_BAABKE010000001.1"/>
</dbReference>
<comment type="function">
    <text evidence="8">Acts on ADP-mannose and ADP-glucose as well as ADP-ribose. Prevents glycogen biosynthesis. The reaction catalyzed by this enzyme is a limiting step of the gluconeogenic process.</text>
</comment>
<sequence length="201" mass="22700">MTLPDAQKIKVSSLTRKYDGFFKIDELIFDHPTFNGEMIKNVRREVFVRLDAVAVLPYDPVNDTVLLTRQLRIASAGKMESPWVIELMAGLVDKTDEAFVNVAEREAMEEAGLNISNLTPICDFFPSVGGSNEKLYLFLALTDLSKAGGYFGLSEEHEDIEAFVVSREAAMEMILNGEIQTASTIIALQWLQLNHHRYQRR</sequence>
<dbReference type="InterPro" id="IPR004385">
    <property type="entry name" value="NDP_pyrophosphatase"/>
</dbReference>
<comment type="caution">
    <text evidence="14">The sequence shown here is derived from an EMBL/GenBank/DDBJ whole genome shotgun (WGS) entry which is preliminary data.</text>
</comment>
<dbReference type="SUPFAM" id="SSF55811">
    <property type="entry name" value="Nudix"/>
    <property type="match status" value="1"/>
</dbReference>
<comment type="catalytic activity">
    <reaction evidence="12">
        <text>ADP-D-ribose + H2O = D-ribose 5-phosphate + AMP + 2 H(+)</text>
        <dbReference type="Rhea" id="RHEA:10412"/>
        <dbReference type="ChEBI" id="CHEBI:15377"/>
        <dbReference type="ChEBI" id="CHEBI:15378"/>
        <dbReference type="ChEBI" id="CHEBI:57967"/>
        <dbReference type="ChEBI" id="CHEBI:78346"/>
        <dbReference type="ChEBI" id="CHEBI:456215"/>
        <dbReference type="EC" id="3.6.1.13"/>
    </reaction>
</comment>
<dbReference type="NCBIfam" id="TIGR00052">
    <property type="entry name" value="nudix-type nucleoside diphosphatase, YffH/AdpP family"/>
    <property type="match status" value="1"/>
</dbReference>
<feature type="domain" description="Nudix hydrolase" evidence="13">
    <location>
        <begin position="48"/>
        <end position="187"/>
    </location>
</feature>
<organism evidence="14 15">
    <name type="scientific">Wohlfahrtiimonas larvae</name>
    <dbReference type="NCBI Taxonomy" id="1157986"/>
    <lineage>
        <taxon>Bacteria</taxon>
        <taxon>Pseudomonadati</taxon>
        <taxon>Pseudomonadota</taxon>
        <taxon>Gammaproteobacteria</taxon>
        <taxon>Cardiobacteriales</taxon>
        <taxon>Ignatzschineriaceae</taxon>
        <taxon>Wohlfahrtiimonas</taxon>
    </lineage>
</organism>
<dbReference type="EC" id="3.6.1.13" evidence="3"/>
<dbReference type="InterPro" id="IPR015797">
    <property type="entry name" value="NUDIX_hydrolase-like_dom_sf"/>
</dbReference>
<evidence type="ECO:0000256" key="8">
    <source>
        <dbReference type="ARBA" id="ARBA00025164"/>
    </source>
</evidence>
<evidence type="ECO:0000313" key="15">
    <source>
        <dbReference type="Proteomes" id="UP001500631"/>
    </source>
</evidence>
<keyword evidence="7" id="KW-0460">Magnesium</keyword>
<keyword evidence="15" id="KW-1185">Reference proteome</keyword>
<dbReference type="Proteomes" id="UP001500631">
    <property type="component" value="Unassembled WGS sequence"/>
</dbReference>
<reference evidence="15" key="1">
    <citation type="journal article" date="2019" name="Int. J. Syst. Evol. Microbiol.">
        <title>The Global Catalogue of Microorganisms (GCM) 10K type strain sequencing project: providing services to taxonomists for standard genome sequencing and annotation.</title>
        <authorList>
            <consortium name="The Broad Institute Genomics Platform"/>
            <consortium name="The Broad Institute Genome Sequencing Center for Infectious Disease"/>
            <person name="Wu L."/>
            <person name="Ma J."/>
        </authorList>
    </citation>
    <scope>NUCLEOTIDE SEQUENCE [LARGE SCALE GENOMIC DNA]</scope>
    <source>
        <strain evidence="15">JCM 18424</strain>
    </source>
</reference>
<gene>
    <name evidence="14" type="ORF">GCM10023338_02150</name>
</gene>
<keyword evidence="6" id="KW-0378">Hydrolase</keyword>
<evidence type="ECO:0000259" key="13">
    <source>
        <dbReference type="PROSITE" id="PS51462"/>
    </source>
</evidence>
<protein>
    <recommendedName>
        <fullName evidence="4">ADP-ribose pyrophosphatase</fullName>
        <ecNumber evidence="3">3.6.1.13</ecNumber>
    </recommendedName>
    <alternativeName>
        <fullName evidence="9">ADP-ribose diphosphatase</fullName>
    </alternativeName>
    <alternativeName>
        <fullName evidence="11">ADP-ribose phosphohydrolase</fullName>
    </alternativeName>
    <alternativeName>
        <fullName evidence="10">Adenosine diphosphoribose pyrophosphatase</fullName>
    </alternativeName>
</protein>
<accession>A0ABP9MDX3</accession>
<proteinExistence type="inferred from homology"/>
<evidence type="ECO:0000256" key="10">
    <source>
        <dbReference type="ARBA" id="ARBA00030308"/>
    </source>
</evidence>
<comment type="cofactor">
    <cofactor evidence="1">
        <name>Mg(2+)</name>
        <dbReference type="ChEBI" id="CHEBI:18420"/>
    </cofactor>
</comment>
<comment type="similarity">
    <text evidence="2">Belongs to the Nudix hydrolase family. NudF subfamily.</text>
</comment>
<dbReference type="EMBL" id="BAABKE010000001">
    <property type="protein sequence ID" value="GAA5094195.1"/>
    <property type="molecule type" value="Genomic_DNA"/>
</dbReference>
<evidence type="ECO:0000256" key="5">
    <source>
        <dbReference type="ARBA" id="ARBA00022723"/>
    </source>
</evidence>
<evidence type="ECO:0000256" key="2">
    <source>
        <dbReference type="ARBA" id="ARBA00007482"/>
    </source>
</evidence>
<dbReference type="Pfam" id="PF00293">
    <property type="entry name" value="NUDIX"/>
    <property type="match status" value="1"/>
</dbReference>
<dbReference type="CDD" id="cd24155">
    <property type="entry name" value="NUDIX_ADPRase"/>
    <property type="match status" value="1"/>
</dbReference>
<evidence type="ECO:0000256" key="7">
    <source>
        <dbReference type="ARBA" id="ARBA00022842"/>
    </source>
</evidence>
<dbReference type="InterPro" id="IPR000086">
    <property type="entry name" value="NUDIX_hydrolase_dom"/>
</dbReference>
<evidence type="ECO:0000256" key="11">
    <source>
        <dbReference type="ARBA" id="ARBA00033056"/>
    </source>
</evidence>
<evidence type="ECO:0000256" key="4">
    <source>
        <dbReference type="ARBA" id="ARBA00013297"/>
    </source>
</evidence>
<keyword evidence="5" id="KW-0479">Metal-binding</keyword>
<dbReference type="Gene3D" id="3.90.79.10">
    <property type="entry name" value="Nucleoside Triphosphate Pyrophosphohydrolase"/>
    <property type="match status" value="1"/>
</dbReference>
<evidence type="ECO:0000256" key="6">
    <source>
        <dbReference type="ARBA" id="ARBA00022801"/>
    </source>
</evidence>
<dbReference type="PANTHER" id="PTHR11839">
    <property type="entry name" value="UDP/ADP-SUGAR PYROPHOSPHATASE"/>
    <property type="match status" value="1"/>
</dbReference>
<dbReference type="PANTHER" id="PTHR11839:SF5">
    <property type="entry name" value="ADP-RIBOSE PYROPHOSPHATASE"/>
    <property type="match status" value="1"/>
</dbReference>
<evidence type="ECO:0000313" key="14">
    <source>
        <dbReference type="EMBL" id="GAA5094195.1"/>
    </source>
</evidence>